<dbReference type="AlphaFoldDB" id="A0A7H0VA39"/>
<accession>A0A7H0VA39</accession>
<sequence>MRKVKLGSQVLQAQAMEAKGDFVNFEGQAFYRIQKVNALPPFFMTLVSPYDHWLFVASNGGLTAGRAEAENALFPYYTDDKLIDNAAFTGPRTLIRAENKDDQSLSLWEPFDPNERGWYQIERNLYKSLQADQLVFEEINQDLQLRFAYRWAFSQKHGFVRDCWLENLSDQNQKIECLDGLENLLPYGVETLMQDRRSTLVDAYKKNELEPETALGIFSLSSNIVDKAEPSESLIANVVWSPQKPDLCLLSSAQIKNFQQGGDLEAETFTKAQKAAWLALRRWDLKVGQKVQWSLVAEVGLSTAKVHNLKAELQAPGIAASLEKEIAQSRLELESLVAKADGLQCSGNALVQSRHYSNVLYNIMRGGLFESGYQIDSQDFKQYLKLSNRPLALKEQSLLDSLPAKLTYSELLSFVQNSANLDMRRLASEYLPLSFSRRHGDPSRPWNRFSIQHLDEQGQKILNYEGNWRDIFQNWEALAYSFPAFIEGMIFKFVNASTVDGYNPYRIAKNGIDWEVIEPDDSWSFIGYWGDHQLIYLLRLLEHCEKHYPQKLAGLCNENCFVYADVPYRLKSYAEILQDPQDTILFDQALHAQAESRFKEIGADGKLIWNADKPLRANLGEKIMLSLLTKLYNLVPGGGIWMNTQRPEWNDANNALVGQGLSMVSLYYLRRFMAFMLDWISNDEGEWHLNSTLMALYKDLNLIVKEHSNKERFSDSERKDFMDRMGLAGEAYRQLAYRGELGVKEPLRLKDLHEFCEQTLELVDRSIAENRKENALYHAYNLLALEEKEAQIEHLYEMLEGQVAVLSAEKLNPAEALEVLDALKASAMYRENQYSYLLYPDRQLAGFLEKNRIRPEQIEGKQLSHALLEKDVQGDYHFKGQFRNAKDLKAALEKLALEDQAEAVDAEAKFWFELYEQSFVHREFTGRSGTFYGYEGLGSIYWHMVSKLLLAVQENLRAAKHNGASADVLGRLIDHYYEIRAGIGANKSPQLYGAFPFDAYSHTPSTAGAQQPGMTGQVKEDVLNRWSELGLEVRAGQLHLDPFFLAEDEFLQEGRSFKYVDAAGQWQSLDVEAGELAFSYCSVPFIYRKAQKAELRIEFFGAAPEEYSEQQINEKWSRSLFDRHHEIQVIRVDLPLH</sequence>
<evidence type="ECO:0000313" key="1">
    <source>
        <dbReference type="EMBL" id="QNR22587.1"/>
    </source>
</evidence>
<dbReference type="RefSeq" id="WP_210757153.1">
    <property type="nucleotide sequence ID" value="NZ_CP060139.1"/>
</dbReference>
<name>A0A7H0VA39_9FLAO</name>
<reference evidence="1 2" key="1">
    <citation type="submission" date="2020-08" db="EMBL/GenBank/DDBJ databases">
        <title>Croceimicrobium hydrocarbonivorans gen. nov., sp. nov., a novel marine bacterium isolated from a bacterial consortium that degrades polyethylene terephthalate.</title>
        <authorList>
            <person name="Liu R."/>
        </authorList>
    </citation>
    <scope>NUCLEOTIDE SEQUENCE [LARGE SCALE GENOMIC DNA]</scope>
    <source>
        <strain evidence="1 2">A20-9</strain>
    </source>
</reference>
<dbReference type="EMBL" id="CP060139">
    <property type="protein sequence ID" value="QNR22587.1"/>
    <property type="molecule type" value="Genomic_DNA"/>
</dbReference>
<keyword evidence="2" id="KW-1185">Reference proteome</keyword>
<protein>
    <submittedName>
        <fullName evidence="1">Uncharacterized protein</fullName>
    </submittedName>
</protein>
<dbReference type="KEGG" id="chyd:H4K34_09315"/>
<proteinExistence type="predicted"/>
<evidence type="ECO:0000313" key="2">
    <source>
        <dbReference type="Proteomes" id="UP000516305"/>
    </source>
</evidence>
<organism evidence="1 2">
    <name type="scientific">Croceimicrobium hydrocarbonivorans</name>
    <dbReference type="NCBI Taxonomy" id="2761580"/>
    <lineage>
        <taxon>Bacteria</taxon>
        <taxon>Pseudomonadati</taxon>
        <taxon>Bacteroidota</taxon>
        <taxon>Flavobacteriia</taxon>
        <taxon>Flavobacteriales</taxon>
        <taxon>Owenweeksiaceae</taxon>
        <taxon>Croceimicrobium</taxon>
    </lineage>
</organism>
<gene>
    <name evidence="1" type="ORF">H4K34_09315</name>
</gene>
<dbReference type="Proteomes" id="UP000516305">
    <property type="component" value="Chromosome"/>
</dbReference>